<dbReference type="STRING" id="395493.BegalDRAFT_0917"/>
<dbReference type="InterPro" id="IPR003744">
    <property type="entry name" value="YhhQ"/>
</dbReference>
<comment type="function">
    <text evidence="1">Involved in the import of queuosine (Q) precursors, required for Q precursor salvage.</text>
</comment>
<evidence type="ECO:0000313" key="3">
    <source>
        <dbReference type="Proteomes" id="UP000005744"/>
    </source>
</evidence>
<keyword evidence="1" id="KW-0472">Membrane</keyword>
<dbReference type="HAMAP" id="MF_02088">
    <property type="entry name" value="Q_prec_transport"/>
    <property type="match status" value="1"/>
</dbReference>
<keyword evidence="3" id="KW-1185">Reference proteome</keyword>
<dbReference type="Proteomes" id="UP000005744">
    <property type="component" value="Unassembled WGS sequence"/>
</dbReference>
<dbReference type="HOGENOM" id="CLU_075503_2_1_6"/>
<comment type="subcellular location">
    <subcellularLocation>
        <location evidence="1">Cell inner membrane</location>
        <topology evidence="1">Multi-pass membrane protein</topology>
    </subcellularLocation>
</comment>
<dbReference type="GO" id="GO:0005886">
    <property type="term" value="C:plasma membrane"/>
    <property type="evidence" value="ECO:0007669"/>
    <property type="project" value="UniProtKB-SubCell"/>
</dbReference>
<dbReference type="PANTHER" id="PTHR34300:SF2">
    <property type="entry name" value="QUEUOSINE PRECURSOR TRANSPORTER-RELATED"/>
    <property type="match status" value="1"/>
</dbReference>
<feature type="transmembrane region" description="Helical" evidence="1">
    <location>
        <begin position="182"/>
        <end position="202"/>
    </location>
</feature>
<comment type="similarity">
    <text evidence="1">Belongs to the vitamin uptake transporter (VUT/ECF) (TC 2.A.88) family. Q precursor transporter subfamily.</text>
</comment>
<feature type="transmembrane region" description="Helical" evidence="1">
    <location>
        <begin position="214"/>
        <end position="232"/>
    </location>
</feature>
<keyword evidence="1" id="KW-1133">Transmembrane helix</keyword>
<dbReference type="PANTHER" id="PTHR34300">
    <property type="entry name" value="QUEUOSINE PRECURSOR TRANSPORTER-RELATED"/>
    <property type="match status" value="1"/>
</dbReference>
<feature type="transmembrane region" description="Helical" evidence="1">
    <location>
        <begin position="6"/>
        <end position="27"/>
    </location>
</feature>
<sequence length="291" mass="33526">MLSDSIMFFFWHNAEILWLLTVIFDLTTTIFMYRWFGKMGLYGVVVMSIMLSNLQGPKLITVFGMQTSVGVILYSGIYFATDILSEKYGKREGQRAVMIGFVTSIMMVLMIYISLLYAPADIQFARATHEAISTLFNFTPLFVFGSLFVYLVSQSFDVWIYHKVLHWTKGKHLWLRNNISTIASQTIDTVLYAVIVWAPIVGFTDALQLAFAKYILKIVVALMDTPFIYWATSWDMRYRDWSESRHGKDYNYEEIEGISKTETEKSSIDSSFITTSTQSADVVPFKKLKQE</sequence>
<evidence type="ECO:0000313" key="2">
    <source>
        <dbReference type="EMBL" id="EIJ41825.1"/>
    </source>
</evidence>
<evidence type="ECO:0000256" key="1">
    <source>
        <dbReference type="HAMAP-Rule" id="MF_02088"/>
    </source>
</evidence>
<proteinExistence type="inferred from homology"/>
<organism evidence="2 3">
    <name type="scientific">Beggiatoa alba B18LD</name>
    <dbReference type="NCBI Taxonomy" id="395493"/>
    <lineage>
        <taxon>Bacteria</taxon>
        <taxon>Pseudomonadati</taxon>
        <taxon>Pseudomonadota</taxon>
        <taxon>Gammaproteobacteria</taxon>
        <taxon>Thiotrichales</taxon>
        <taxon>Thiotrichaceae</taxon>
        <taxon>Beggiatoa</taxon>
    </lineage>
</organism>
<gene>
    <name evidence="2" type="ORF">BegalDRAFT_0917</name>
</gene>
<dbReference type="GO" id="GO:0022857">
    <property type="term" value="F:transmembrane transporter activity"/>
    <property type="evidence" value="ECO:0007669"/>
    <property type="project" value="UniProtKB-UniRule"/>
</dbReference>
<feature type="transmembrane region" description="Helical" evidence="1">
    <location>
        <begin position="96"/>
        <end position="118"/>
    </location>
</feature>
<protein>
    <recommendedName>
        <fullName evidence="1">Probable queuosine precursor transporter</fullName>
        <shortName evidence="1">Q precursor transporter</shortName>
    </recommendedName>
</protein>
<dbReference type="OrthoDB" id="9805479at2"/>
<dbReference type="AlphaFoldDB" id="I3CDY2"/>
<keyword evidence="1" id="KW-1003">Cell membrane</keyword>
<accession>I3CDY2</accession>
<name>I3CDY2_9GAMM</name>
<dbReference type="EMBL" id="JH600070">
    <property type="protein sequence ID" value="EIJ41825.1"/>
    <property type="molecule type" value="Genomic_DNA"/>
</dbReference>
<feature type="transmembrane region" description="Helical" evidence="1">
    <location>
        <begin position="62"/>
        <end position="84"/>
    </location>
</feature>
<reference evidence="2 3" key="1">
    <citation type="submission" date="2011-11" db="EMBL/GenBank/DDBJ databases">
        <title>Improved High-Quality Draft sequence of Beggiatoa alba B18lD.</title>
        <authorList>
            <consortium name="US DOE Joint Genome Institute"/>
            <person name="Lucas S."/>
            <person name="Han J."/>
            <person name="Lapidus A."/>
            <person name="Cheng J.-F."/>
            <person name="Goodwin L."/>
            <person name="Pitluck S."/>
            <person name="Peters L."/>
            <person name="Mikhailova N."/>
            <person name="Held B."/>
            <person name="Detter J.C."/>
            <person name="Han C."/>
            <person name="Tapia R."/>
            <person name="Land M."/>
            <person name="Hauser L."/>
            <person name="Kyrpides N."/>
            <person name="Ivanova N."/>
            <person name="Pagani I."/>
            <person name="Samuel K."/>
            <person name="Teske A."/>
            <person name="Mueller J."/>
            <person name="Woyke T."/>
        </authorList>
    </citation>
    <scope>NUCLEOTIDE SEQUENCE [LARGE SCALE GENOMIC DNA]</scope>
    <source>
        <strain evidence="2 3">B18LD</strain>
    </source>
</reference>
<dbReference type="Pfam" id="PF02592">
    <property type="entry name" value="Vut_1"/>
    <property type="match status" value="1"/>
</dbReference>
<dbReference type="eggNOG" id="COG1738">
    <property type="taxonomic scope" value="Bacteria"/>
</dbReference>
<keyword evidence="1" id="KW-0813">Transport</keyword>
<dbReference type="RefSeq" id="WP_002684105.1">
    <property type="nucleotide sequence ID" value="NZ_JH600070.1"/>
</dbReference>
<keyword evidence="1" id="KW-0997">Cell inner membrane</keyword>
<dbReference type="NCBIfam" id="TIGR00697">
    <property type="entry name" value="queuosine precursor transporter"/>
    <property type="match status" value="1"/>
</dbReference>
<keyword evidence="1" id="KW-0812">Transmembrane</keyword>
<feature type="transmembrane region" description="Helical" evidence="1">
    <location>
        <begin position="138"/>
        <end position="161"/>
    </location>
</feature>